<evidence type="ECO:0000313" key="1">
    <source>
        <dbReference type="EMBL" id="KAB2675776.1"/>
    </source>
</evidence>
<comment type="caution">
    <text evidence="1">The sequence shown here is derived from an EMBL/GenBank/DDBJ whole genome shotgun (WGS) entry which is preliminary data.</text>
</comment>
<reference evidence="1 2" key="1">
    <citation type="submission" date="2019-09" db="EMBL/GenBank/DDBJ databases">
        <title>Taxonomic organization of the family Brucellaceae based on a phylogenomic approach.</title>
        <authorList>
            <person name="Leclercq S."/>
            <person name="Cloeckaert A."/>
            <person name="Zygmunt M.S."/>
        </authorList>
    </citation>
    <scope>NUCLEOTIDE SEQUENCE [LARGE SCALE GENOMIC DNA]</scope>
    <source>
        <strain evidence="1 2">WS1830</strain>
    </source>
</reference>
<dbReference type="Proteomes" id="UP000481643">
    <property type="component" value="Unassembled WGS sequence"/>
</dbReference>
<dbReference type="EMBL" id="WBVX01000054">
    <property type="protein sequence ID" value="KAB2675776.1"/>
    <property type="molecule type" value="Genomic_DNA"/>
</dbReference>
<proteinExistence type="predicted"/>
<dbReference type="AlphaFoldDB" id="A0A6L3Y4N2"/>
<accession>A0A6L3Y4N2</accession>
<dbReference type="RefSeq" id="WP_151654300.1">
    <property type="nucleotide sequence ID" value="NZ_WBVX01000054.1"/>
</dbReference>
<organism evidence="1 2">
    <name type="scientific">Brucella tritici</name>
    <dbReference type="NCBI Taxonomy" id="94626"/>
    <lineage>
        <taxon>Bacteria</taxon>
        <taxon>Pseudomonadati</taxon>
        <taxon>Pseudomonadota</taxon>
        <taxon>Alphaproteobacteria</taxon>
        <taxon>Hyphomicrobiales</taxon>
        <taxon>Brucellaceae</taxon>
        <taxon>Brucella/Ochrobactrum group</taxon>
        <taxon>Brucella</taxon>
    </lineage>
</organism>
<sequence>MRKMYFYSDDIAQVAYNNNTTSSLMKHSKAEMLIAPINAAVEQMQAEWSNSFEFVDYSEDEAISVLKEKIRGEVSKQYHDEYRLN</sequence>
<protein>
    <submittedName>
        <fullName evidence="1">Uncharacterized protein</fullName>
    </submittedName>
</protein>
<gene>
    <name evidence="1" type="ORF">F9L08_27530</name>
</gene>
<evidence type="ECO:0000313" key="2">
    <source>
        <dbReference type="Proteomes" id="UP000481643"/>
    </source>
</evidence>
<name>A0A6L3Y4N2_9HYPH</name>